<keyword evidence="12" id="KW-1185">Reference proteome</keyword>
<evidence type="ECO:0000256" key="8">
    <source>
        <dbReference type="RuleBase" id="RU003664"/>
    </source>
</evidence>
<dbReference type="Pfam" id="PF21799">
    <property type="entry name" value="MurD-like_N"/>
    <property type="match status" value="1"/>
</dbReference>
<dbReference type="EC" id="6.3.2.9" evidence="7 8"/>
<dbReference type="InterPro" id="IPR036615">
    <property type="entry name" value="Mur_ligase_C_dom_sf"/>
</dbReference>
<accession>A0A517R083</accession>
<dbReference type="Gene3D" id="3.40.50.720">
    <property type="entry name" value="NAD(P)-binding Rossmann-like Domain"/>
    <property type="match status" value="1"/>
</dbReference>
<dbReference type="Gene3D" id="3.90.190.20">
    <property type="entry name" value="Mur ligase, C-terminal domain"/>
    <property type="match status" value="1"/>
</dbReference>
<comment type="function">
    <text evidence="7 8">Cell wall formation. Catalyzes the addition of glutamate to the nucleotide precursor UDP-N-acetylmuramoyl-L-alanine (UMA).</text>
</comment>
<dbReference type="SUPFAM" id="SSF53244">
    <property type="entry name" value="MurD-like peptide ligases, peptide-binding domain"/>
    <property type="match status" value="1"/>
</dbReference>
<evidence type="ECO:0000256" key="5">
    <source>
        <dbReference type="ARBA" id="ARBA00022741"/>
    </source>
</evidence>
<dbReference type="PANTHER" id="PTHR43692">
    <property type="entry name" value="UDP-N-ACETYLMURAMOYLALANINE--D-GLUTAMATE LIGASE"/>
    <property type="match status" value="1"/>
</dbReference>
<evidence type="ECO:0000256" key="2">
    <source>
        <dbReference type="ARBA" id="ARBA00004752"/>
    </source>
</evidence>
<dbReference type="PANTHER" id="PTHR43692:SF1">
    <property type="entry name" value="UDP-N-ACETYLMURAMOYLALANINE--D-GLUTAMATE LIGASE"/>
    <property type="match status" value="1"/>
</dbReference>
<evidence type="ECO:0000256" key="6">
    <source>
        <dbReference type="ARBA" id="ARBA00022840"/>
    </source>
</evidence>
<evidence type="ECO:0000256" key="4">
    <source>
        <dbReference type="ARBA" id="ARBA00022598"/>
    </source>
</evidence>
<dbReference type="Gene3D" id="3.40.1190.10">
    <property type="entry name" value="Mur-like, catalytic domain"/>
    <property type="match status" value="1"/>
</dbReference>
<dbReference type="GO" id="GO:0005524">
    <property type="term" value="F:ATP binding"/>
    <property type="evidence" value="ECO:0007669"/>
    <property type="project" value="UniProtKB-UniRule"/>
</dbReference>
<dbReference type="SUPFAM" id="SSF51984">
    <property type="entry name" value="MurCD N-terminal domain"/>
    <property type="match status" value="1"/>
</dbReference>
<comment type="subcellular location">
    <subcellularLocation>
        <location evidence="1 7 8">Cytoplasm</location>
    </subcellularLocation>
</comment>
<dbReference type="GO" id="GO:0071555">
    <property type="term" value="P:cell wall organization"/>
    <property type="evidence" value="ECO:0007669"/>
    <property type="project" value="UniProtKB-KW"/>
</dbReference>
<dbReference type="HAMAP" id="MF_00639">
    <property type="entry name" value="MurD"/>
    <property type="match status" value="1"/>
</dbReference>
<comment type="similarity">
    <text evidence="7">Belongs to the MurCDEF family.</text>
</comment>
<dbReference type="InterPro" id="IPR036565">
    <property type="entry name" value="Mur-like_cat_sf"/>
</dbReference>
<feature type="binding site" evidence="7">
    <location>
        <begin position="152"/>
        <end position="158"/>
    </location>
    <ligand>
        <name>ATP</name>
        <dbReference type="ChEBI" id="CHEBI:30616"/>
    </ligand>
</feature>
<dbReference type="GO" id="GO:0051301">
    <property type="term" value="P:cell division"/>
    <property type="evidence" value="ECO:0007669"/>
    <property type="project" value="UniProtKB-KW"/>
</dbReference>
<keyword evidence="7 8" id="KW-0573">Peptidoglycan synthesis</keyword>
<keyword evidence="6 7" id="KW-0067">ATP-binding</keyword>
<dbReference type="UniPathway" id="UPA00219"/>
<evidence type="ECO:0000259" key="10">
    <source>
        <dbReference type="Pfam" id="PF08245"/>
    </source>
</evidence>
<proteinExistence type="inferred from homology"/>
<dbReference type="SUPFAM" id="SSF53623">
    <property type="entry name" value="MurD-like peptide ligases, catalytic domain"/>
    <property type="match status" value="1"/>
</dbReference>
<dbReference type="GO" id="GO:0009252">
    <property type="term" value="P:peptidoglycan biosynthetic process"/>
    <property type="evidence" value="ECO:0007669"/>
    <property type="project" value="UniProtKB-UniRule"/>
</dbReference>
<feature type="domain" description="Mur ligase central" evidence="10">
    <location>
        <begin position="150"/>
        <end position="325"/>
    </location>
</feature>
<dbReference type="InterPro" id="IPR013221">
    <property type="entry name" value="Mur_ligase_cen"/>
</dbReference>
<evidence type="ECO:0000256" key="1">
    <source>
        <dbReference type="ARBA" id="ARBA00004496"/>
    </source>
</evidence>
<keyword evidence="7 8" id="KW-0133">Cell shape</keyword>
<dbReference type="InterPro" id="IPR005762">
    <property type="entry name" value="MurD"/>
</dbReference>
<dbReference type="EMBL" id="CP036268">
    <property type="protein sequence ID" value="QDT37278.1"/>
    <property type="molecule type" value="Genomic_DNA"/>
</dbReference>
<dbReference type="Proteomes" id="UP000317318">
    <property type="component" value="Chromosome"/>
</dbReference>
<evidence type="ECO:0000259" key="9">
    <source>
        <dbReference type="Pfam" id="PF02875"/>
    </source>
</evidence>
<dbReference type="Pfam" id="PF08245">
    <property type="entry name" value="Mur_ligase_M"/>
    <property type="match status" value="1"/>
</dbReference>
<keyword evidence="7 8" id="KW-0132">Cell division</keyword>
<dbReference type="GO" id="GO:0005737">
    <property type="term" value="C:cytoplasm"/>
    <property type="evidence" value="ECO:0007669"/>
    <property type="project" value="UniProtKB-SubCell"/>
</dbReference>
<organism evidence="11 12">
    <name type="scientific">Stratiformator vulcanicus</name>
    <dbReference type="NCBI Taxonomy" id="2527980"/>
    <lineage>
        <taxon>Bacteria</taxon>
        <taxon>Pseudomonadati</taxon>
        <taxon>Planctomycetota</taxon>
        <taxon>Planctomycetia</taxon>
        <taxon>Planctomycetales</taxon>
        <taxon>Planctomycetaceae</taxon>
        <taxon>Stratiformator</taxon>
    </lineage>
</organism>
<evidence type="ECO:0000256" key="3">
    <source>
        <dbReference type="ARBA" id="ARBA00022490"/>
    </source>
</evidence>
<dbReference type="NCBIfam" id="TIGR01087">
    <property type="entry name" value="murD"/>
    <property type="match status" value="1"/>
</dbReference>
<keyword evidence="7 8" id="KW-0961">Cell wall biogenesis/degradation</keyword>
<dbReference type="Pfam" id="PF02875">
    <property type="entry name" value="Mur_ligase_C"/>
    <property type="match status" value="1"/>
</dbReference>
<gene>
    <name evidence="7 11" type="primary">murD</name>
    <name evidence="11" type="ORF">Pan189_16510</name>
</gene>
<keyword evidence="7 8" id="KW-0131">Cell cycle</keyword>
<evidence type="ECO:0000256" key="7">
    <source>
        <dbReference type="HAMAP-Rule" id="MF_00639"/>
    </source>
</evidence>
<comment type="pathway">
    <text evidence="2 7 8">Cell wall biogenesis; peptidoglycan biosynthesis.</text>
</comment>
<dbReference type="KEGG" id="svp:Pan189_16510"/>
<protein>
    <recommendedName>
        <fullName evidence="7 8">UDP-N-acetylmuramoylalanine--D-glutamate ligase</fullName>
        <ecNumber evidence="7 8">6.3.2.9</ecNumber>
    </recommendedName>
    <alternativeName>
        <fullName evidence="7">D-glutamic acid-adding enzyme</fullName>
    </alternativeName>
    <alternativeName>
        <fullName evidence="7">UDP-N-acetylmuramoyl-L-alanyl-D-glutamate synthetase</fullName>
    </alternativeName>
</protein>
<keyword evidence="4 7" id="KW-0436">Ligase</keyword>
<dbReference type="InterPro" id="IPR004101">
    <property type="entry name" value="Mur_ligase_C"/>
</dbReference>
<evidence type="ECO:0000313" key="11">
    <source>
        <dbReference type="EMBL" id="QDT37278.1"/>
    </source>
</evidence>
<evidence type="ECO:0000313" key="12">
    <source>
        <dbReference type="Proteomes" id="UP000317318"/>
    </source>
</evidence>
<dbReference type="GO" id="GO:0008764">
    <property type="term" value="F:UDP-N-acetylmuramoylalanine-D-glutamate ligase activity"/>
    <property type="evidence" value="ECO:0007669"/>
    <property type="project" value="UniProtKB-UniRule"/>
</dbReference>
<name>A0A517R083_9PLAN</name>
<sequence>MRARDLIKTASPAAPLLNSIYRDDGLFWYALPMSSTYHGCRITVMGLGRFGGGTAAARYLADHGARVTVTDLRTEAELADELAALDDVPLEGIHVGGHRENDFVNTDMVVVSPAVAPSSPFLKMASFANVRLSSEIELFWNAKRSPIIGVTGTVGKSSTATLIADMLRAGGLGGHLGGNIGHSLLGEVDDIKPEDWVVLELSSFQLHGLRRLKVSPEIAVVTNFVPNHLNWHRTVEHYRQSKQTILAYQTPNDAAVLNADDLDVSRWETLGNRLTFSGGPSTQSTAIVKNGEIKLSHQEVSTSLTLPPTLDSPHQSQNAAAAATAALAAGVDIDAIATGLREFAPLPHRLEQVGQTLGRTFVDDSKSTTPRATVAAVEATPKPLRLIVGGADGDIDLRPLVDAAARSSVAIYLIGQTAIQIETLLRDFAPQARTIRCSTLRAAVLRAWGESRNGDTILLSPGCPSYGEFQDYRDRGMTFRECVADIAAEDSAQAA</sequence>
<comment type="catalytic activity">
    <reaction evidence="7 8">
        <text>UDP-N-acetyl-alpha-D-muramoyl-L-alanine + D-glutamate + ATP = UDP-N-acetyl-alpha-D-muramoyl-L-alanyl-D-glutamate + ADP + phosphate + H(+)</text>
        <dbReference type="Rhea" id="RHEA:16429"/>
        <dbReference type="ChEBI" id="CHEBI:15378"/>
        <dbReference type="ChEBI" id="CHEBI:29986"/>
        <dbReference type="ChEBI" id="CHEBI:30616"/>
        <dbReference type="ChEBI" id="CHEBI:43474"/>
        <dbReference type="ChEBI" id="CHEBI:83898"/>
        <dbReference type="ChEBI" id="CHEBI:83900"/>
        <dbReference type="ChEBI" id="CHEBI:456216"/>
        <dbReference type="EC" id="6.3.2.9"/>
    </reaction>
</comment>
<reference evidence="11 12" key="1">
    <citation type="submission" date="2019-02" db="EMBL/GenBank/DDBJ databases">
        <title>Deep-cultivation of Planctomycetes and their phenomic and genomic characterization uncovers novel biology.</title>
        <authorList>
            <person name="Wiegand S."/>
            <person name="Jogler M."/>
            <person name="Boedeker C."/>
            <person name="Pinto D."/>
            <person name="Vollmers J."/>
            <person name="Rivas-Marin E."/>
            <person name="Kohn T."/>
            <person name="Peeters S.H."/>
            <person name="Heuer A."/>
            <person name="Rast P."/>
            <person name="Oberbeckmann S."/>
            <person name="Bunk B."/>
            <person name="Jeske O."/>
            <person name="Meyerdierks A."/>
            <person name="Storesund J.E."/>
            <person name="Kallscheuer N."/>
            <person name="Luecker S."/>
            <person name="Lage O.M."/>
            <person name="Pohl T."/>
            <person name="Merkel B.J."/>
            <person name="Hornburger P."/>
            <person name="Mueller R.-W."/>
            <person name="Bruemmer F."/>
            <person name="Labrenz M."/>
            <person name="Spormann A.M."/>
            <person name="Op den Camp H."/>
            <person name="Overmann J."/>
            <person name="Amann R."/>
            <person name="Jetten M.S.M."/>
            <person name="Mascher T."/>
            <person name="Medema M.H."/>
            <person name="Devos D.P."/>
            <person name="Kaster A.-K."/>
            <person name="Ovreas L."/>
            <person name="Rohde M."/>
            <person name="Galperin M.Y."/>
            <person name="Jogler C."/>
        </authorList>
    </citation>
    <scope>NUCLEOTIDE SEQUENCE [LARGE SCALE GENOMIC DNA]</scope>
    <source>
        <strain evidence="11 12">Pan189</strain>
    </source>
</reference>
<dbReference type="GO" id="GO:0008360">
    <property type="term" value="P:regulation of cell shape"/>
    <property type="evidence" value="ECO:0007669"/>
    <property type="project" value="UniProtKB-KW"/>
</dbReference>
<keyword evidence="5 7" id="KW-0547">Nucleotide-binding</keyword>
<feature type="domain" description="Mur ligase C-terminal" evidence="9">
    <location>
        <begin position="348"/>
        <end position="461"/>
    </location>
</feature>
<keyword evidence="3 7" id="KW-0963">Cytoplasm</keyword>
<dbReference type="AlphaFoldDB" id="A0A517R083"/>